<keyword evidence="1" id="KW-1133">Transmembrane helix</keyword>
<feature type="transmembrane region" description="Helical" evidence="1">
    <location>
        <begin position="81"/>
        <end position="103"/>
    </location>
</feature>
<sequence>MYLKRLFIFRKVSIFQQTTTPMNNDYRSPSFKRWLDKLQQESWQLELIISGFAIYALILAYEPISINISEAMNSQQTIKMILWFIVFISWAIFIFNLTLHIVLRGLWIGALGLRYVSGDIDYHKLNYSKKFTKHLKKRVGTFDRYIARLEKYCSILFAISFLVFFYILGFFTILLTLTGLSYFVTEVLNLKGILKKAIGICMVILFGMGILLTFIDFITMGYLKKNKYISLVYYPFYRLFTYLTLSFLYRPLVYNFLDNKFGRRLSLMLLPSYLAIIFFSTLYYQNSNYILKTDISSEVYSYQNHYEDLLIEKTDFGNIITIPSKVIRTPYLQIFLYYTEQIEDHVFESNKNLKPKEDLRSFKSDFVNINIETNNKKDLRLDYLKTLNEIYSIRIDSSKYKADFIISTNSKERLGFETYFNIRDLKEGKHILRILAPPADSTQVANDTLVTIPFWHFKD</sequence>
<evidence type="ECO:0000256" key="1">
    <source>
        <dbReference type="SAM" id="Phobius"/>
    </source>
</evidence>
<accession>A0AAU8RFB1</accession>
<feature type="transmembrane region" description="Helical" evidence="1">
    <location>
        <begin position="231"/>
        <end position="249"/>
    </location>
</feature>
<organism evidence="2 3">
    <name type="scientific">Cellulophaga baltica 18</name>
    <dbReference type="NCBI Taxonomy" id="1348584"/>
    <lineage>
        <taxon>Bacteria</taxon>
        <taxon>Pseudomonadati</taxon>
        <taxon>Bacteroidota</taxon>
        <taxon>Flavobacteriia</taxon>
        <taxon>Flavobacteriales</taxon>
        <taxon>Flavobacteriaceae</taxon>
        <taxon>Cellulophaga</taxon>
    </lineage>
</organism>
<name>A0AAU8RFB1_9FLAO</name>
<dbReference type="AlphaFoldDB" id="A0AAU8RFB1"/>
<feature type="transmembrane region" description="Helical" evidence="1">
    <location>
        <begin position="197"/>
        <end position="219"/>
    </location>
</feature>
<gene>
    <name evidence="2" type="ORF">M666_09350</name>
</gene>
<feature type="transmembrane region" description="Helical" evidence="1">
    <location>
        <begin position="152"/>
        <end position="177"/>
    </location>
</feature>
<feature type="transmembrane region" description="Helical" evidence="1">
    <location>
        <begin position="43"/>
        <end position="61"/>
    </location>
</feature>
<proteinExistence type="predicted"/>
<dbReference type="KEGG" id="cbat:M666_09350"/>
<feature type="transmembrane region" description="Helical" evidence="1">
    <location>
        <begin position="261"/>
        <end position="284"/>
    </location>
</feature>
<dbReference type="EMBL" id="CP009976">
    <property type="protein sequence ID" value="AIZ41767.1"/>
    <property type="molecule type" value="Genomic_DNA"/>
</dbReference>
<dbReference type="Proteomes" id="UP000030786">
    <property type="component" value="Chromosome"/>
</dbReference>
<evidence type="ECO:0000313" key="3">
    <source>
        <dbReference type="Proteomes" id="UP000030786"/>
    </source>
</evidence>
<evidence type="ECO:0000313" key="2">
    <source>
        <dbReference type="EMBL" id="AIZ41767.1"/>
    </source>
</evidence>
<reference evidence="2 3" key="1">
    <citation type="journal article" date="2014" name="Environ. Microbiol.">
        <title>Contrasting genomic patterns and infection strategies of two co-existing Bacteroidetes podovirus genera.</title>
        <authorList>
            <person name="Holmfeldt K."/>
            <person name="Howard-Varona C."/>
            <person name="Solonenko N."/>
            <person name="Sullivan M.B."/>
        </authorList>
    </citation>
    <scope>NUCLEOTIDE SEQUENCE [LARGE SCALE GENOMIC DNA]</scope>
    <source>
        <strain evidence="2 3">18</strain>
    </source>
</reference>
<keyword evidence="1" id="KW-0812">Transmembrane</keyword>
<keyword evidence="1" id="KW-0472">Membrane</keyword>
<protein>
    <submittedName>
        <fullName evidence="2">Uncharacterized protein</fullName>
    </submittedName>
</protein>